<proteinExistence type="predicted"/>
<evidence type="ECO:0000256" key="1">
    <source>
        <dbReference type="SAM" id="MobiDB-lite"/>
    </source>
</evidence>
<dbReference type="Proteomes" id="UP000203112">
    <property type="component" value="Segment"/>
</dbReference>
<keyword evidence="3" id="KW-1185">Reference proteome</keyword>
<feature type="compositionally biased region" description="Basic and acidic residues" evidence="1">
    <location>
        <begin position="73"/>
        <end position="83"/>
    </location>
</feature>
<dbReference type="GeneID" id="16194268"/>
<organism evidence="2 3">
    <name type="scientific">Haloarcula hispanica tailed virus 2</name>
    <dbReference type="NCBI Taxonomy" id="1273751"/>
    <lineage>
        <taxon>Viruses</taxon>
        <taxon>Duplodnaviria</taxon>
        <taxon>Heunggongvirae</taxon>
        <taxon>Uroviricota</taxon>
        <taxon>Caudoviricetes</taxon>
        <taxon>Saparoviridae</taxon>
        <taxon>Halohivirus</taxon>
        <taxon>Halohivirus suolae</taxon>
        <taxon>Halohivirus HHTV2</taxon>
    </lineage>
</organism>
<accession>R4T6D4</accession>
<evidence type="ECO:0000313" key="2">
    <source>
        <dbReference type="EMBL" id="AGM11254.1"/>
    </source>
</evidence>
<reference evidence="2 3" key="1">
    <citation type="submission" date="2012-12" db="EMBL/GenBank/DDBJ databases">
        <authorList>
            <person name="Sencilo A."/>
            <person name="Jacobs-Sera D."/>
            <person name="Russell D.A."/>
            <person name="Ko C."/>
            <person name="Atanasova N."/>
            <person name="Osterlund E."/>
            <person name="Oksanen H.M."/>
            <person name="Bamford D.H."/>
            <person name="Hatfull G.F."/>
            <person name="Roine E."/>
            <person name="Hendrix R.W."/>
        </authorList>
    </citation>
    <scope>NUCLEOTIDE SEQUENCE [LARGE SCALE GENOMIC DNA]</scope>
</reference>
<name>R4T6D4_9CAUD</name>
<protein>
    <submittedName>
        <fullName evidence="2">Uncharacterized protein</fullName>
    </submittedName>
</protein>
<dbReference type="EMBL" id="KC292024">
    <property type="protein sequence ID" value="AGM11254.1"/>
    <property type="molecule type" value="Genomic_DNA"/>
</dbReference>
<feature type="region of interest" description="Disordered" evidence="1">
    <location>
        <begin position="48"/>
        <end position="97"/>
    </location>
</feature>
<dbReference type="RefSeq" id="YP_008060318.1">
    <property type="nucleotide sequence ID" value="NC_021340.1"/>
</dbReference>
<dbReference type="KEGG" id="vg:16194268"/>
<gene>
    <name evidence="2" type="primary">9</name>
    <name evidence="2" type="ORF">HHTV2_9</name>
</gene>
<evidence type="ECO:0000313" key="3">
    <source>
        <dbReference type="Proteomes" id="UP000203112"/>
    </source>
</evidence>
<sequence>MATQDEWFTCYSVLLKPGSSPTSHHSPGAARPVRALRTSRSSLVTTAHNATFRSNDASTGPRAARKSSVRNEATTENHGDIPSDIRSAGYFLGGNLY</sequence>
<feature type="compositionally biased region" description="Polar residues" evidence="1">
    <location>
        <begin position="48"/>
        <end position="58"/>
    </location>
</feature>